<dbReference type="EMBL" id="QRPK01000002">
    <property type="protein sequence ID" value="RHM15200.1"/>
    <property type="molecule type" value="Genomic_DNA"/>
</dbReference>
<keyword evidence="1" id="KW-0472">Membrane</keyword>
<keyword evidence="1" id="KW-1133">Transmembrane helix</keyword>
<proteinExistence type="predicted"/>
<evidence type="ECO:0000256" key="1">
    <source>
        <dbReference type="SAM" id="Phobius"/>
    </source>
</evidence>
<dbReference type="Gene3D" id="1.10.1760.20">
    <property type="match status" value="1"/>
</dbReference>
<feature type="transmembrane region" description="Helical" evidence="1">
    <location>
        <begin position="12"/>
        <end position="34"/>
    </location>
</feature>
<protein>
    <submittedName>
        <fullName evidence="2">ECF transporter S component</fullName>
    </submittedName>
</protein>
<dbReference type="AlphaFoldDB" id="A0A415PR29"/>
<dbReference type="Proteomes" id="UP000284868">
    <property type="component" value="Unassembled WGS sequence"/>
</dbReference>
<name>A0A415PR29_9FIRM</name>
<dbReference type="RefSeq" id="WP_118365158.1">
    <property type="nucleotide sequence ID" value="NZ_QRPK01000002.1"/>
</dbReference>
<organism evidence="2 3">
    <name type="scientific">Amedibacillus dolichus</name>
    <dbReference type="NCBI Taxonomy" id="31971"/>
    <lineage>
        <taxon>Bacteria</taxon>
        <taxon>Bacillati</taxon>
        <taxon>Bacillota</taxon>
        <taxon>Erysipelotrichia</taxon>
        <taxon>Erysipelotrichales</taxon>
        <taxon>Erysipelotrichaceae</taxon>
        <taxon>Amedibacillus</taxon>
    </lineage>
</organism>
<feature type="transmembrane region" description="Helical" evidence="1">
    <location>
        <begin position="41"/>
        <end position="60"/>
    </location>
</feature>
<comment type="caution">
    <text evidence="2">The sequence shown here is derived from an EMBL/GenBank/DDBJ whole genome shotgun (WGS) entry which is preliminary data.</text>
</comment>
<keyword evidence="1" id="KW-0812">Transmembrane</keyword>
<accession>A0A415PR29</accession>
<evidence type="ECO:0000313" key="2">
    <source>
        <dbReference type="EMBL" id="RHM15200.1"/>
    </source>
</evidence>
<gene>
    <name evidence="2" type="ORF">DWZ83_00635</name>
</gene>
<evidence type="ECO:0000313" key="3">
    <source>
        <dbReference type="Proteomes" id="UP000284868"/>
    </source>
</evidence>
<sequence>MRTNQKLSVSALMSTLGMVLPFFTGQIAVIGNMLLPMHIPVFLCGLLCGWRYGLFIGFSLPLLRGMVFGMPIVYPTGLAMAFELATYGIVVGYLYERSHKQGIRALYCALLSAMVIGRVVWGCIEVMLLGVGGKLFTWEMFIANAFVQAIPGILLQLVLIPCVMLLLDHTGLICFHGREKEQIGICD</sequence>
<feature type="transmembrane region" description="Helical" evidence="1">
    <location>
        <begin position="72"/>
        <end position="95"/>
    </location>
</feature>
<dbReference type="OrthoDB" id="9815422at2"/>
<feature type="transmembrane region" description="Helical" evidence="1">
    <location>
        <begin position="141"/>
        <end position="167"/>
    </location>
</feature>
<dbReference type="InterPro" id="IPR024529">
    <property type="entry name" value="ECF_trnsprt_substrate-spec"/>
</dbReference>
<dbReference type="Pfam" id="PF12822">
    <property type="entry name" value="ECF_trnsprt"/>
    <property type="match status" value="1"/>
</dbReference>
<reference evidence="2 3" key="1">
    <citation type="submission" date="2018-08" db="EMBL/GenBank/DDBJ databases">
        <title>A genome reference for cultivated species of the human gut microbiota.</title>
        <authorList>
            <person name="Zou Y."/>
            <person name="Xue W."/>
            <person name="Luo G."/>
        </authorList>
    </citation>
    <scope>NUCLEOTIDE SEQUENCE [LARGE SCALE GENOMIC DNA]</scope>
    <source>
        <strain evidence="2 3">AF35-6BH</strain>
    </source>
</reference>
<feature type="transmembrane region" description="Helical" evidence="1">
    <location>
        <begin position="107"/>
        <end position="129"/>
    </location>
</feature>
<keyword evidence="3" id="KW-1185">Reference proteome</keyword>
<dbReference type="GO" id="GO:0022857">
    <property type="term" value="F:transmembrane transporter activity"/>
    <property type="evidence" value="ECO:0007669"/>
    <property type="project" value="InterPro"/>
</dbReference>